<evidence type="ECO:0000313" key="2">
    <source>
        <dbReference type="EMBL" id="QBN18028.1"/>
    </source>
</evidence>
<feature type="binding site" evidence="1">
    <location>
        <position position="70"/>
    </location>
    <ligand>
        <name>a divalent metal cation</name>
        <dbReference type="ChEBI" id="CHEBI:60240"/>
        <label>1</label>
    </ligand>
</feature>
<dbReference type="Proteomes" id="UP000291124">
    <property type="component" value="Chromosome"/>
</dbReference>
<feature type="binding site" evidence="1">
    <location>
        <position position="177"/>
    </location>
    <ligand>
        <name>a divalent metal cation</name>
        <dbReference type="ChEBI" id="CHEBI:60240"/>
        <label>1</label>
    </ligand>
</feature>
<dbReference type="InterPro" id="IPR001130">
    <property type="entry name" value="TatD-like"/>
</dbReference>
<dbReference type="InterPro" id="IPR032466">
    <property type="entry name" value="Metal_Hydrolase"/>
</dbReference>
<gene>
    <name evidence="2" type="ORF">E1750_04145</name>
</gene>
<reference evidence="3" key="1">
    <citation type="submission" date="2019-03" db="EMBL/GenBank/DDBJ databases">
        <title>Flavobacterium sp.</title>
        <authorList>
            <person name="Kim H."/>
        </authorList>
    </citation>
    <scope>NUCLEOTIDE SEQUENCE [LARGE SCALE GENOMIC DNA]</scope>
    <source>
        <strain evidence="3">GS13</strain>
    </source>
</reference>
<dbReference type="PANTHER" id="PTHR46124:SF2">
    <property type="entry name" value="D-AMINOACYL-TRNA DEACYLASE"/>
    <property type="match status" value="1"/>
</dbReference>
<dbReference type="OrthoDB" id="664222at2"/>
<dbReference type="AlphaFoldDB" id="A0A4P6Y8B1"/>
<keyword evidence="3" id="KW-1185">Reference proteome</keyword>
<keyword evidence="1" id="KW-0479">Metal-binding</keyword>
<feature type="binding site" evidence="1">
    <location>
        <position position="129"/>
    </location>
    <ligand>
        <name>a divalent metal cation</name>
        <dbReference type="ChEBI" id="CHEBI:60240"/>
        <label>2</label>
    </ligand>
</feature>
<protein>
    <submittedName>
        <fullName evidence="2">TatD family deoxyribonuclease</fullName>
    </submittedName>
</protein>
<evidence type="ECO:0000256" key="1">
    <source>
        <dbReference type="PIRSR" id="PIRSR005902-1"/>
    </source>
</evidence>
<evidence type="ECO:0000313" key="3">
    <source>
        <dbReference type="Proteomes" id="UP000291124"/>
    </source>
</evidence>
<dbReference type="KEGG" id="fnk:E1750_04145"/>
<dbReference type="PANTHER" id="PTHR46124">
    <property type="entry name" value="D-AMINOACYL-TRNA DEACYLASE"/>
    <property type="match status" value="1"/>
</dbReference>
<accession>A0A4P6Y8B1</accession>
<dbReference type="RefSeq" id="WP_133275557.1">
    <property type="nucleotide sequence ID" value="NZ_CP037933.1"/>
</dbReference>
<dbReference type="Gene3D" id="3.20.20.140">
    <property type="entry name" value="Metal-dependent hydrolases"/>
    <property type="match status" value="1"/>
</dbReference>
<organism evidence="2 3">
    <name type="scientific">Flavobacterium nackdongense</name>
    <dbReference type="NCBI Taxonomy" id="2547394"/>
    <lineage>
        <taxon>Bacteria</taxon>
        <taxon>Pseudomonadati</taxon>
        <taxon>Bacteroidota</taxon>
        <taxon>Flavobacteriia</taxon>
        <taxon>Flavobacteriales</taxon>
        <taxon>Flavobacteriaceae</taxon>
        <taxon>Flavobacterium</taxon>
    </lineage>
</organism>
<dbReference type="GO" id="GO:0016788">
    <property type="term" value="F:hydrolase activity, acting on ester bonds"/>
    <property type="evidence" value="ECO:0007669"/>
    <property type="project" value="InterPro"/>
</dbReference>
<dbReference type="EMBL" id="CP037933">
    <property type="protein sequence ID" value="QBN18028.1"/>
    <property type="molecule type" value="Genomic_DNA"/>
</dbReference>
<proteinExistence type="predicted"/>
<name>A0A4P6Y8B1_9FLAO</name>
<dbReference type="GO" id="GO:0046872">
    <property type="term" value="F:metal ion binding"/>
    <property type="evidence" value="ECO:0007669"/>
    <property type="project" value="UniProtKB-KW"/>
</dbReference>
<dbReference type="SUPFAM" id="SSF51556">
    <property type="entry name" value="Metallo-dependent hydrolases"/>
    <property type="match status" value="1"/>
</dbReference>
<dbReference type="PIRSF" id="PIRSF005902">
    <property type="entry name" value="DNase_TatD"/>
    <property type="match status" value="1"/>
</dbReference>
<feature type="binding site" evidence="1">
    <location>
        <position position="105"/>
    </location>
    <ligand>
        <name>a divalent metal cation</name>
        <dbReference type="ChEBI" id="CHEBI:60240"/>
        <label>2</label>
    </ligand>
</feature>
<dbReference type="Pfam" id="PF01026">
    <property type="entry name" value="TatD_DNase"/>
    <property type="match status" value="1"/>
</dbReference>
<sequence length="225" mass="26028">MKYFNLHTHQFTNQPDVLELVNQYPQEFDGAIPFYSIGIHPLYIDENRLESDFKIVDEKLALTECLALGECGLDKRSETPFKVQLSVFERQLALAEKHQKPVVIHCVAAFQELIEIKKRLKISVPMVVHGFSKKIELVKQLIDNGFYLSFGKNLLRNLELESVFVSIPNYRFLLETDMVEEGIRAVYALAAKYKGLELSELQEIVNKNYKTVFECHKPKTINHKP</sequence>